<protein>
    <recommendedName>
        <fullName evidence="3">NB-ARC domain-containing protein</fullName>
    </recommendedName>
</protein>
<dbReference type="InterPro" id="IPR053137">
    <property type="entry name" value="NLR-like"/>
</dbReference>
<dbReference type="Pfam" id="PF13374">
    <property type="entry name" value="TPR_10"/>
    <property type="match status" value="1"/>
</dbReference>
<evidence type="ECO:0000313" key="2">
    <source>
        <dbReference type="Proteomes" id="UP001271007"/>
    </source>
</evidence>
<evidence type="ECO:0008006" key="3">
    <source>
        <dbReference type="Google" id="ProtNLM"/>
    </source>
</evidence>
<accession>A0AAJ0DHC8</accession>
<dbReference type="InterPro" id="IPR027417">
    <property type="entry name" value="P-loop_NTPase"/>
</dbReference>
<reference evidence="1" key="1">
    <citation type="submission" date="2023-04" db="EMBL/GenBank/DDBJ databases">
        <title>Black Yeasts Isolated from many extreme environments.</title>
        <authorList>
            <person name="Coleine C."/>
            <person name="Stajich J.E."/>
            <person name="Selbmann L."/>
        </authorList>
    </citation>
    <scope>NUCLEOTIDE SEQUENCE</scope>
    <source>
        <strain evidence="1">CCFEE 5312</strain>
    </source>
</reference>
<dbReference type="Gene3D" id="3.40.50.300">
    <property type="entry name" value="P-loop containing nucleotide triphosphate hydrolases"/>
    <property type="match status" value="1"/>
</dbReference>
<dbReference type="PANTHER" id="PTHR46082:SF6">
    <property type="entry name" value="AAA+ ATPASE DOMAIN-CONTAINING PROTEIN-RELATED"/>
    <property type="match status" value="1"/>
</dbReference>
<keyword evidence="2" id="KW-1185">Reference proteome</keyword>
<dbReference type="Pfam" id="PF13424">
    <property type="entry name" value="TPR_12"/>
    <property type="match status" value="3"/>
</dbReference>
<dbReference type="AlphaFoldDB" id="A0AAJ0DHC8"/>
<evidence type="ECO:0000313" key="1">
    <source>
        <dbReference type="EMBL" id="KAK3050277.1"/>
    </source>
</evidence>
<dbReference type="PANTHER" id="PTHR46082">
    <property type="entry name" value="ATP/GTP-BINDING PROTEIN-RELATED"/>
    <property type="match status" value="1"/>
</dbReference>
<gene>
    <name evidence="1" type="ORF">LTR09_008426</name>
</gene>
<dbReference type="Proteomes" id="UP001271007">
    <property type="component" value="Unassembled WGS sequence"/>
</dbReference>
<dbReference type="SUPFAM" id="SSF52540">
    <property type="entry name" value="P-loop containing nucleoside triphosphate hydrolases"/>
    <property type="match status" value="1"/>
</dbReference>
<proteinExistence type="predicted"/>
<dbReference type="SUPFAM" id="SSF48452">
    <property type="entry name" value="TPR-like"/>
    <property type="match status" value="2"/>
</dbReference>
<dbReference type="Gene3D" id="1.25.40.10">
    <property type="entry name" value="Tetratricopeptide repeat domain"/>
    <property type="match status" value="3"/>
</dbReference>
<organism evidence="1 2">
    <name type="scientific">Extremus antarcticus</name>
    <dbReference type="NCBI Taxonomy" id="702011"/>
    <lineage>
        <taxon>Eukaryota</taxon>
        <taxon>Fungi</taxon>
        <taxon>Dikarya</taxon>
        <taxon>Ascomycota</taxon>
        <taxon>Pezizomycotina</taxon>
        <taxon>Dothideomycetes</taxon>
        <taxon>Dothideomycetidae</taxon>
        <taxon>Mycosphaerellales</taxon>
        <taxon>Extremaceae</taxon>
        <taxon>Extremus</taxon>
    </lineage>
</organism>
<name>A0AAJ0DHC8_9PEZI</name>
<dbReference type="InterPro" id="IPR011990">
    <property type="entry name" value="TPR-like_helical_dom_sf"/>
</dbReference>
<comment type="caution">
    <text evidence="1">The sequence shown here is derived from an EMBL/GenBank/DDBJ whole genome shotgun (WGS) entry which is preliminary data.</text>
</comment>
<sequence>MGGAGKTQICLQYAHTHRDRYWGVFWIDASSNESIQMSMKQMASVLGLEQNVESLRRELTNTAHTWLLVFDNADDPDVSLTRYFPSGGRGDVIITSRNPGCQQYSTVGHEEIGRMTRDEAHILFSKTAYGQVQISEEIANATGQVVDALGCLALAVAHAGAYIRKTGYHPVEYLQIYSRRYKELLSFLPVHSGTDYKHTVYTTWQVSIDAITSTPGEASAGALKIVRLVCFLHYDQIPLEVFFRASNAGQSQEDAAWLPWPSTLNDPFDVRYAVQEAVALLASFSLLRRDTNASLSFHPLVHEWCRKRIGEDDEHMCCLHAISLLGRSVDWKFTMEDYGFRRKLVSHVQSCLHQWRDVHGGVKNGHSADWSALALILSENGFAAEAIQLEEPLLQLRKGKLGPDHPNTIASMHNLAIRYSEAGRREEALKLTIRYSEAGRREEALKLSEEVVGLRKGKLRPDHPDTIASIHSLAIFYSEAGRREEALKLSEEVVGLGKAIRYSEAGRREEALKLSEEVVGLRKGKLGPDHPDTIASMHSLAIFYSEAGRREEALKLSEEVVGLGKVIRYSEAGRREEALKLSEEVVGLRKGKLGANHPNTLESTKLHAYLSVYA</sequence>
<dbReference type="EMBL" id="JAWDJX010000033">
    <property type="protein sequence ID" value="KAK3050277.1"/>
    <property type="molecule type" value="Genomic_DNA"/>
</dbReference>